<dbReference type="PROSITE" id="PS50053">
    <property type="entry name" value="UBIQUITIN_2"/>
    <property type="match status" value="2"/>
</dbReference>
<dbReference type="PANTHER" id="PTHR10666">
    <property type="entry name" value="UBIQUITIN"/>
    <property type="match status" value="1"/>
</dbReference>
<proteinExistence type="predicted"/>
<accession>A0A9Q0XC51</accession>
<feature type="domain" description="Ubiquitin-like" evidence="1">
    <location>
        <begin position="82"/>
        <end position="157"/>
    </location>
</feature>
<evidence type="ECO:0000313" key="2">
    <source>
        <dbReference type="EMBL" id="KAJ7309579.1"/>
    </source>
</evidence>
<dbReference type="InterPro" id="IPR000626">
    <property type="entry name" value="Ubiquitin-like_dom"/>
</dbReference>
<dbReference type="EMBL" id="JAPFRF010000016">
    <property type="protein sequence ID" value="KAJ7309579.1"/>
    <property type="molecule type" value="Genomic_DNA"/>
</dbReference>
<keyword evidence="3" id="KW-1185">Reference proteome</keyword>
<feature type="domain" description="Ubiquitin-like" evidence="1">
    <location>
        <begin position="3"/>
        <end position="81"/>
    </location>
</feature>
<protein>
    <recommendedName>
        <fullName evidence="1">Ubiquitin-like domain-containing protein</fullName>
    </recommendedName>
</protein>
<dbReference type="PRINTS" id="PR00348">
    <property type="entry name" value="UBIQUITIN"/>
</dbReference>
<dbReference type="SMART" id="SM00213">
    <property type="entry name" value="UBQ"/>
    <property type="match status" value="2"/>
</dbReference>
<evidence type="ECO:0000259" key="1">
    <source>
        <dbReference type="PROSITE" id="PS50053"/>
    </source>
</evidence>
<dbReference type="InterPro" id="IPR019956">
    <property type="entry name" value="Ubiquitin_dom"/>
</dbReference>
<dbReference type="Pfam" id="PF00240">
    <property type="entry name" value="ubiquitin"/>
    <property type="match status" value="2"/>
</dbReference>
<evidence type="ECO:0000313" key="3">
    <source>
        <dbReference type="Proteomes" id="UP001142489"/>
    </source>
</evidence>
<sequence length="159" mass="17917">MALCLNVKLLTGELHSLTTSANKTVWDFKIQVESKTGVPPYQQKLAFQKDTPIDLQDGTQLSAYGLESGNTLLLIIKNEESISVFLKNDRGITNTYQVLPSDLVSQFRERVQRRENIHTDQFWLVYEGNPLENGCKLSDYKIAPNGTIFLNLRLRGGTA</sequence>
<dbReference type="InterPro" id="IPR050158">
    <property type="entry name" value="Ubiquitin_ubiquitin-like"/>
</dbReference>
<dbReference type="SUPFAM" id="SSF54236">
    <property type="entry name" value="Ubiquitin-like"/>
    <property type="match status" value="2"/>
</dbReference>
<dbReference type="Proteomes" id="UP001142489">
    <property type="component" value="Unassembled WGS sequence"/>
</dbReference>
<dbReference type="OrthoDB" id="1885901at2759"/>
<reference evidence="2" key="1">
    <citation type="journal article" date="2023" name="DNA Res.">
        <title>Chromosome-level genome assembly of Phrynocephalus forsythii using third-generation DNA sequencing and Hi-C analysis.</title>
        <authorList>
            <person name="Qi Y."/>
            <person name="Zhao W."/>
            <person name="Zhao Y."/>
            <person name="Niu C."/>
            <person name="Cao S."/>
            <person name="Zhang Y."/>
        </authorList>
    </citation>
    <scope>NUCLEOTIDE SEQUENCE</scope>
    <source>
        <tissue evidence="2">Muscle</tissue>
    </source>
</reference>
<name>A0A9Q0XC51_9SAUR</name>
<dbReference type="Gene3D" id="3.10.20.90">
    <property type="entry name" value="Phosphatidylinositol 3-kinase Catalytic Subunit, Chain A, domain 1"/>
    <property type="match status" value="2"/>
</dbReference>
<dbReference type="AlphaFoldDB" id="A0A9Q0XC51"/>
<dbReference type="InterPro" id="IPR029071">
    <property type="entry name" value="Ubiquitin-like_domsf"/>
</dbReference>
<gene>
    <name evidence="2" type="ORF">JRQ81_007631</name>
</gene>
<organism evidence="2 3">
    <name type="scientific">Phrynocephalus forsythii</name>
    <dbReference type="NCBI Taxonomy" id="171643"/>
    <lineage>
        <taxon>Eukaryota</taxon>
        <taxon>Metazoa</taxon>
        <taxon>Chordata</taxon>
        <taxon>Craniata</taxon>
        <taxon>Vertebrata</taxon>
        <taxon>Euteleostomi</taxon>
        <taxon>Lepidosauria</taxon>
        <taxon>Squamata</taxon>
        <taxon>Bifurcata</taxon>
        <taxon>Unidentata</taxon>
        <taxon>Episquamata</taxon>
        <taxon>Toxicofera</taxon>
        <taxon>Iguania</taxon>
        <taxon>Acrodonta</taxon>
        <taxon>Agamidae</taxon>
        <taxon>Agaminae</taxon>
        <taxon>Phrynocephalus</taxon>
    </lineage>
</organism>
<comment type="caution">
    <text evidence="2">The sequence shown here is derived from an EMBL/GenBank/DDBJ whole genome shotgun (WGS) entry which is preliminary data.</text>
</comment>